<protein>
    <recommendedName>
        <fullName evidence="5">Dolichol phosphate-mannose biosynthesis regulatory protein</fullName>
    </recommendedName>
</protein>
<dbReference type="Gramene" id="Potri.003G095701.3.v4.1">
    <property type="protein sequence ID" value="Potri.003G095701.3.v4.1"/>
    <property type="gene ID" value="Potri.003G095701.v4.1"/>
</dbReference>
<evidence type="ECO:0000313" key="7">
    <source>
        <dbReference type="Proteomes" id="UP000006729"/>
    </source>
</evidence>
<dbReference type="InParanoid" id="A0A3N7ENA5"/>
<reference evidence="6 7" key="1">
    <citation type="journal article" date="2006" name="Science">
        <title>The genome of black cottonwood, Populus trichocarpa (Torr. &amp; Gray).</title>
        <authorList>
            <person name="Tuskan G.A."/>
            <person name="Difazio S."/>
            <person name="Jansson S."/>
            <person name="Bohlmann J."/>
            <person name="Grigoriev I."/>
            <person name="Hellsten U."/>
            <person name="Putnam N."/>
            <person name="Ralph S."/>
            <person name="Rombauts S."/>
            <person name="Salamov A."/>
            <person name="Schein J."/>
            <person name="Sterck L."/>
            <person name="Aerts A."/>
            <person name="Bhalerao R.R."/>
            <person name="Bhalerao R.P."/>
            <person name="Blaudez D."/>
            <person name="Boerjan W."/>
            <person name="Brun A."/>
            <person name="Brunner A."/>
            <person name="Busov V."/>
            <person name="Campbell M."/>
            <person name="Carlson J."/>
            <person name="Chalot M."/>
            <person name="Chapman J."/>
            <person name="Chen G.L."/>
            <person name="Cooper D."/>
            <person name="Coutinho P.M."/>
            <person name="Couturier J."/>
            <person name="Covert S."/>
            <person name="Cronk Q."/>
            <person name="Cunningham R."/>
            <person name="Davis J."/>
            <person name="Degroeve S."/>
            <person name="Dejardin A."/>
            <person name="Depamphilis C."/>
            <person name="Detter J."/>
            <person name="Dirks B."/>
            <person name="Dubchak I."/>
            <person name="Duplessis S."/>
            <person name="Ehlting J."/>
            <person name="Ellis B."/>
            <person name="Gendler K."/>
            <person name="Goodstein D."/>
            <person name="Gribskov M."/>
            <person name="Grimwood J."/>
            <person name="Groover A."/>
            <person name="Gunter L."/>
            <person name="Hamberger B."/>
            <person name="Heinze B."/>
            <person name="Helariutta Y."/>
            <person name="Henrissat B."/>
            <person name="Holligan D."/>
            <person name="Holt R."/>
            <person name="Huang W."/>
            <person name="Islam-Faridi N."/>
            <person name="Jones S."/>
            <person name="Jones-Rhoades M."/>
            <person name="Jorgensen R."/>
            <person name="Joshi C."/>
            <person name="Kangasjarvi J."/>
            <person name="Karlsson J."/>
            <person name="Kelleher C."/>
            <person name="Kirkpatrick R."/>
            <person name="Kirst M."/>
            <person name="Kohler A."/>
            <person name="Kalluri U."/>
            <person name="Larimer F."/>
            <person name="Leebens-Mack J."/>
            <person name="Leple J.C."/>
            <person name="Locascio P."/>
            <person name="Lou Y."/>
            <person name="Lucas S."/>
            <person name="Martin F."/>
            <person name="Montanini B."/>
            <person name="Napoli C."/>
            <person name="Nelson D.R."/>
            <person name="Nelson C."/>
            <person name="Nieminen K."/>
            <person name="Nilsson O."/>
            <person name="Pereda V."/>
            <person name="Peter G."/>
            <person name="Philippe R."/>
            <person name="Pilate G."/>
            <person name="Poliakov A."/>
            <person name="Razumovskaya J."/>
            <person name="Richardson P."/>
            <person name="Rinaldi C."/>
            <person name="Ritland K."/>
            <person name="Rouze P."/>
            <person name="Ryaboy D."/>
            <person name="Schmutz J."/>
            <person name="Schrader J."/>
            <person name="Segerman B."/>
            <person name="Shin H."/>
            <person name="Siddiqui A."/>
            <person name="Sterky F."/>
            <person name="Terry A."/>
            <person name="Tsai C.J."/>
            <person name="Uberbacher E."/>
            <person name="Unneberg P."/>
            <person name="Vahala J."/>
            <person name="Wall K."/>
            <person name="Wessler S."/>
            <person name="Yang G."/>
            <person name="Yin T."/>
            <person name="Douglas C."/>
            <person name="Marra M."/>
            <person name="Sandberg G."/>
            <person name="Van de Peer Y."/>
            <person name="Rokhsar D."/>
        </authorList>
    </citation>
    <scope>NUCLEOTIDE SEQUENCE [LARGE SCALE GENOMIC DNA]</scope>
    <source>
        <strain evidence="7">cv. Nisqually</strain>
    </source>
</reference>
<name>A0A3N7ENA5_POPTR</name>
<proteinExistence type="inferred from homology"/>
<dbReference type="Pfam" id="PF07297">
    <property type="entry name" value="DPM2"/>
    <property type="match status" value="1"/>
</dbReference>
<accession>A0A3N7ENA5</accession>
<keyword evidence="3 5" id="KW-1133">Transmembrane helix</keyword>
<dbReference type="Proteomes" id="UP000006729">
    <property type="component" value="Chromosome 3"/>
</dbReference>
<comment type="caution">
    <text evidence="5">Lacks conserved residue(s) required for the propagation of feature annotation.</text>
</comment>
<dbReference type="InterPro" id="IPR009914">
    <property type="entry name" value="DPM2"/>
</dbReference>
<feature type="transmembrane region" description="Helical" evidence="5">
    <location>
        <begin position="7"/>
        <end position="26"/>
    </location>
</feature>
<keyword evidence="5" id="KW-0256">Endoplasmic reticulum</keyword>
<evidence type="ECO:0000256" key="2">
    <source>
        <dbReference type="ARBA" id="ARBA00022692"/>
    </source>
</evidence>
<dbReference type="AlphaFoldDB" id="A0A3N7ENA5"/>
<comment type="function">
    <text evidence="5">Regulatory subunit of the dolichol-phosphate mannose (DPM) synthase complex; essential for the ER localization.</text>
</comment>
<dbReference type="EMBL" id="CM009292">
    <property type="protein sequence ID" value="RQO88107.1"/>
    <property type="molecule type" value="Genomic_DNA"/>
</dbReference>
<gene>
    <name evidence="6" type="ORF">POPTR_003G095701</name>
</gene>
<dbReference type="GO" id="GO:0180047">
    <property type="term" value="P:dolichol phosphate mannose biosynthetic process"/>
    <property type="evidence" value="ECO:0007669"/>
    <property type="project" value="InterPro"/>
</dbReference>
<keyword evidence="4 5" id="KW-0472">Membrane</keyword>
<organism evidence="6 7">
    <name type="scientific">Populus trichocarpa</name>
    <name type="common">Western balsam poplar</name>
    <name type="synonym">Populus balsamifera subsp. trichocarpa</name>
    <dbReference type="NCBI Taxonomy" id="3694"/>
    <lineage>
        <taxon>Eukaryota</taxon>
        <taxon>Viridiplantae</taxon>
        <taxon>Streptophyta</taxon>
        <taxon>Embryophyta</taxon>
        <taxon>Tracheophyta</taxon>
        <taxon>Spermatophyta</taxon>
        <taxon>Magnoliopsida</taxon>
        <taxon>eudicotyledons</taxon>
        <taxon>Gunneridae</taxon>
        <taxon>Pentapetalae</taxon>
        <taxon>rosids</taxon>
        <taxon>fabids</taxon>
        <taxon>Malpighiales</taxon>
        <taxon>Salicaceae</taxon>
        <taxon>Saliceae</taxon>
        <taxon>Populus</taxon>
    </lineage>
</organism>
<evidence type="ECO:0000256" key="5">
    <source>
        <dbReference type="RuleBase" id="RU365084"/>
    </source>
</evidence>
<dbReference type="GO" id="GO:0030234">
    <property type="term" value="F:enzyme regulator activity"/>
    <property type="evidence" value="ECO:0007669"/>
    <property type="project" value="UniProtKB-UniRule"/>
</dbReference>
<keyword evidence="7" id="KW-1185">Reference proteome</keyword>
<comment type="subunit">
    <text evidence="5">Component of the dolichol-phosphate mannose (DPM) synthase complex.</text>
</comment>
<dbReference type="Gramene" id="Potri.003G095701.2.v4.1">
    <property type="protein sequence ID" value="Potri.003G095701.2.v4.1"/>
    <property type="gene ID" value="Potri.003G095701.v4.1"/>
</dbReference>
<evidence type="ECO:0000256" key="4">
    <source>
        <dbReference type="ARBA" id="ARBA00023136"/>
    </source>
</evidence>
<comment type="similarity">
    <text evidence="5">Belongs to the DPM2 family.</text>
</comment>
<evidence type="ECO:0000313" key="6">
    <source>
        <dbReference type="EMBL" id="RQO88107.1"/>
    </source>
</evidence>
<comment type="subcellular location">
    <subcellularLocation>
        <location evidence="5">Endoplasmic reticulum membrane</location>
        <topology evidence="5">Multi-pass membrane protein</topology>
    </subcellularLocation>
    <subcellularLocation>
        <location evidence="1">Membrane</location>
        <topology evidence="1">Multi-pass membrane protein</topology>
    </subcellularLocation>
</comment>
<comment type="pathway">
    <text evidence="5">Protein modification; protein glycosylation.</text>
</comment>
<evidence type="ECO:0000256" key="3">
    <source>
        <dbReference type="ARBA" id="ARBA00022989"/>
    </source>
</evidence>
<dbReference type="UniPathway" id="UPA00378"/>
<dbReference type="SMR" id="A0A3N7ENA5"/>
<sequence length="55" mass="6279">MELADRAVGFLLSLISILIFTYYTFWAIRGHFLSFLPSTTSVFSSGVCVRVRLYI</sequence>
<keyword evidence="2 5" id="KW-0812">Transmembrane</keyword>
<evidence type="ECO:0000256" key="1">
    <source>
        <dbReference type="ARBA" id="ARBA00004141"/>
    </source>
</evidence>
<dbReference type="GO" id="GO:0005789">
    <property type="term" value="C:endoplasmic reticulum membrane"/>
    <property type="evidence" value="ECO:0007669"/>
    <property type="project" value="UniProtKB-SubCell"/>
</dbReference>